<dbReference type="PANTHER" id="PTHR32208">
    <property type="entry name" value="SECRETED PROTEIN-RELATED"/>
    <property type="match status" value="1"/>
</dbReference>
<feature type="domain" description="Glyoxal oxidase N-terminal" evidence="1">
    <location>
        <begin position="171"/>
        <end position="289"/>
    </location>
</feature>
<reference evidence="2 3" key="1">
    <citation type="submission" date="2013-10" db="EMBL/GenBank/DDBJ databases">
        <authorList>
            <consortium name="International Citrus Genome Consortium"/>
            <person name="Jenkins J."/>
            <person name="Schmutz J."/>
            <person name="Prochnik S."/>
            <person name="Rokhsar D."/>
            <person name="Gmitter F."/>
            <person name="Ollitrault P."/>
            <person name="Machado M."/>
            <person name="Talon M."/>
            <person name="Wincker P."/>
            <person name="Jaillon O."/>
            <person name="Morgante M."/>
        </authorList>
    </citation>
    <scope>NUCLEOTIDE SEQUENCE</scope>
    <source>
        <strain evidence="3">cv. Clemenules</strain>
    </source>
</reference>
<accession>V4VEW9</accession>
<dbReference type="EMBL" id="KI536726">
    <property type="protein sequence ID" value="ESR51024.1"/>
    <property type="molecule type" value="Genomic_DNA"/>
</dbReference>
<protein>
    <recommendedName>
        <fullName evidence="1">Glyoxal oxidase N-terminal domain-containing protein</fullName>
    </recommendedName>
</protein>
<evidence type="ECO:0000259" key="1">
    <source>
        <dbReference type="Pfam" id="PF07250"/>
    </source>
</evidence>
<dbReference type="Pfam" id="PF07250">
    <property type="entry name" value="Glyoxal_oxid_N"/>
    <property type="match status" value="3"/>
</dbReference>
<keyword evidence="3" id="KW-1185">Reference proteome</keyword>
<dbReference type="AlphaFoldDB" id="V4VEW9"/>
<dbReference type="Proteomes" id="UP000030687">
    <property type="component" value="Unassembled WGS sequence"/>
</dbReference>
<name>V4VEW9_CITCL</name>
<dbReference type="InParanoid" id="V4VEW9"/>
<dbReference type="KEGG" id="cic:CICLE_v10033515mg"/>
<sequence>MGGEEMSGKATEGEKMRAVIFYRTDFGPSNISLPKNCTCWTNDDVEKQDCSTHSVLYDIVSNTFHPLMVQTDTWCSSGSSINMAPSQLLPNNRVIVVSGRGVFTYEFYPRKDSLPSSFYLSLLRGTIDNSEENNLYLFLHLLPGSNLFIFANKRSISFDYMNNKVVNEFYTCRRLKLTDLNLVWSMETMSMPRVMPDMLLLPISDVVFINGANHSTVDSNDAKHSNFNQVLYSPDEEPTWRFTILNSLNIPMMYQSSALLLPNGNILVGGSNPHEKCNFTLDPYPTNLREISVSFVTPSSTTYSFSMNQRMVVLNVFNIERAFMTTYQIVVNGPLLRRWHYLGII</sequence>
<feature type="domain" description="Glyoxal oxidase N-terminal" evidence="1">
    <location>
        <begin position="84"/>
        <end position="169"/>
    </location>
</feature>
<proteinExistence type="predicted"/>
<dbReference type="Gramene" id="ESR51024">
    <property type="protein sequence ID" value="ESR51024"/>
    <property type="gene ID" value="CICLE_v10033515mg"/>
</dbReference>
<dbReference type="InterPro" id="IPR037293">
    <property type="entry name" value="Gal_Oxidase_central_sf"/>
</dbReference>
<evidence type="ECO:0000313" key="3">
    <source>
        <dbReference type="Proteomes" id="UP000030687"/>
    </source>
</evidence>
<dbReference type="SUPFAM" id="SSF50965">
    <property type="entry name" value="Galactose oxidase, central domain"/>
    <property type="match status" value="1"/>
</dbReference>
<organism evidence="2 3">
    <name type="scientific">Citrus clementina</name>
    <name type="common">Clementine</name>
    <name type="synonym">Citrus deliciosa x Citrus sinensis</name>
    <dbReference type="NCBI Taxonomy" id="85681"/>
    <lineage>
        <taxon>Eukaryota</taxon>
        <taxon>Viridiplantae</taxon>
        <taxon>Streptophyta</taxon>
        <taxon>Embryophyta</taxon>
        <taxon>Tracheophyta</taxon>
        <taxon>Spermatophyta</taxon>
        <taxon>Magnoliopsida</taxon>
        <taxon>eudicotyledons</taxon>
        <taxon>Gunneridae</taxon>
        <taxon>Pentapetalae</taxon>
        <taxon>rosids</taxon>
        <taxon>malvids</taxon>
        <taxon>Sapindales</taxon>
        <taxon>Rutaceae</taxon>
        <taxon>Aurantioideae</taxon>
        <taxon>Citrus</taxon>
    </lineage>
</organism>
<dbReference type="STRING" id="85681.V4VEW9"/>
<dbReference type="InterPro" id="IPR009880">
    <property type="entry name" value="Glyoxal_oxidase_N"/>
</dbReference>
<dbReference type="PANTHER" id="PTHR32208:SF57">
    <property type="entry name" value="F14L17.20 PROTEIN"/>
    <property type="match status" value="1"/>
</dbReference>
<gene>
    <name evidence="2" type="ORF">CICLE_v10033515mg</name>
</gene>
<evidence type="ECO:0000313" key="2">
    <source>
        <dbReference type="EMBL" id="ESR51024.1"/>
    </source>
</evidence>
<dbReference type="eggNOG" id="ENOG502QPS4">
    <property type="taxonomic scope" value="Eukaryota"/>
</dbReference>
<dbReference type="InterPro" id="IPR011043">
    <property type="entry name" value="Gal_Oxase/kelch_b-propeller"/>
</dbReference>
<dbReference type="Gene3D" id="2.130.10.80">
    <property type="entry name" value="Galactose oxidase/kelch, beta-propeller"/>
    <property type="match status" value="2"/>
</dbReference>
<feature type="domain" description="Glyoxal oxidase N-terminal" evidence="1">
    <location>
        <begin position="17"/>
        <end position="80"/>
    </location>
</feature>